<reference evidence="4" key="1">
    <citation type="journal article" date="2019" name="bioRxiv">
        <title>The Genome of the Zebra Mussel, Dreissena polymorpha: A Resource for Invasive Species Research.</title>
        <authorList>
            <person name="McCartney M.A."/>
            <person name="Auch B."/>
            <person name="Kono T."/>
            <person name="Mallez S."/>
            <person name="Zhang Y."/>
            <person name="Obille A."/>
            <person name="Becker A."/>
            <person name="Abrahante J.E."/>
            <person name="Garbe J."/>
            <person name="Badalamenti J.P."/>
            <person name="Herman A."/>
            <person name="Mangelson H."/>
            <person name="Liachko I."/>
            <person name="Sullivan S."/>
            <person name="Sone E.D."/>
            <person name="Koren S."/>
            <person name="Silverstein K.A.T."/>
            <person name="Beckman K.B."/>
            <person name="Gohl D.M."/>
        </authorList>
    </citation>
    <scope>NUCLEOTIDE SEQUENCE</scope>
    <source>
        <strain evidence="4">Duluth1</strain>
        <tissue evidence="4">Whole animal</tissue>
    </source>
</reference>
<accession>A0A9D4LB54</accession>
<dbReference type="EMBL" id="JAIWYP010000003">
    <property type="protein sequence ID" value="KAH3853932.1"/>
    <property type="molecule type" value="Genomic_DNA"/>
</dbReference>
<dbReference type="AlphaFoldDB" id="A0A9D4LB54"/>
<feature type="compositionally biased region" description="Polar residues" evidence="2">
    <location>
        <begin position="31"/>
        <end position="44"/>
    </location>
</feature>
<dbReference type="InterPro" id="IPR001878">
    <property type="entry name" value="Znf_CCHC"/>
</dbReference>
<organism evidence="4 5">
    <name type="scientific">Dreissena polymorpha</name>
    <name type="common">Zebra mussel</name>
    <name type="synonym">Mytilus polymorpha</name>
    <dbReference type="NCBI Taxonomy" id="45954"/>
    <lineage>
        <taxon>Eukaryota</taxon>
        <taxon>Metazoa</taxon>
        <taxon>Spiralia</taxon>
        <taxon>Lophotrochozoa</taxon>
        <taxon>Mollusca</taxon>
        <taxon>Bivalvia</taxon>
        <taxon>Autobranchia</taxon>
        <taxon>Heteroconchia</taxon>
        <taxon>Euheterodonta</taxon>
        <taxon>Imparidentia</taxon>
        <taxon>Neoheterodontei</taxon>
        <taxon>Myida</taxon>
        <taxon>Dreissenoidea</taxon>
        <taxon>Dreissenidae</taxon>
        <taxon>Dreissena</taxon>
    </lineage>
</organism>
<dbReference type="SUPFAM" id="SSF57756">
    <property type="entry name" value="Retrovirus zinc finger-like domains"/>
    <property type="match status" value="1"/>
</dbReference>
<evidence type="ECO:0000256" key="2">
    <source>
        <dbReference type="SAM" id="MobiDB-lite"/>
    </source>
</evidence>
<dbReference type="SMART" id="SM00343">
    <property type="entry name" value="ZnF_C2HC"/>
    <property type="match status" value="1"/>
</dbReference>
<dbReference type="Gene3D" id="4.10.60.10">
    <property type="entry name" value="Zinc finger, CCHC-type"/>
    <property type="match status" value="1"/>
</dbReference>
<evidence type="ECO:0000259" key="3">
    <source>
        <dbReference type="PROSITE" id="PS50158"/>
    </source>
</evidence>
<feature type="region of interest" description="Disordered" evidence="2">
    <location>
        <begin position="30"/>
        <end position="49"/>
    </location>
</feature>
<keyword evidence="1" id="KW-0479">Metal-binding</keyword>
<feature type="domain" description="CCHC-type" evidence="3">
    <location>
        <begin position="50"/>
        <end position="64"/>
    </location>
</feature>
<dbReference type="Pfam" id="PF00098">
    <property type="entry name" value="zf-CCHC"/>
    <property type="match status" value="1"/>
</dbReference>
<keyword evidence="1" id="KW-0863">Zinc-finger</keyword>
<gene>
    <name evidence="4" type="ORF">DPMN_096470</name>
</gene>
<feature type="compositionally biased region" description="Polar residues" evidence="2">
    <location>
        <begin position="93"/>
        <end position="112"/>
    </location>
</feature>
<sequence>MIENVPEQKQHQPLDKAVQELQECVRKLMMGQSTNNKPPHSNARSGPRLCYNCQSPQHMIRDCPTRQRPAYNSQRSMGYQAPQRMGYPAPHQTPYTQPTVVSSQENGRPSTQ</sequence>
<dbReference type="Proteomes" id="UP000828390">
    <property type="component" value="Unassembled WGS sequence"/>
</dbReference>
<proteinExistence type="predicted"/>
<keyword evidence="1" id="KW-0862">Zinc</keyword>
<reference evidence="4" key="2">
    <citation type="submission" date="2020-11" db="EMBL/GenBank/DDBJ databases">
        <authorList>
            <person name="McCartney M.A."/>
            <person name="Auch B."/>
            <person name="Kono T."/>
            <person name="Mallez S."/>
            <person name="Becker A."/>
            <person name="Gohl D.M."/>
            <person name="Silverstein K.A.T."/>
            <person name="Koren S."/>
            <person name="Bechman K.B."/>
            <person name="Herman A."/>
            <person name="Abrahante J.E."/>
            <person name="Garbe J."/>
        </authorList>
    </citation>
    <scope>NUCLEOTIDE SEQUENCE</scope>
    <source>
        <strain evidence="4">Duluth1</strain>
        <tissue evidence="4">Whole animal</tissue>
    </source>
</reference>
<name>A0A9D4LB54_DREPO</name>
<feature type="region of interest" description="Disordered" evidence="2">
    <location>
        <begin position="62"/>
        <end position="112"/>
    </location>
</feature>
<dbReference type="PROSITE" id="PS50158">
    <property type="entry name" value="ZF_CCHC"/>
    <property type="match status" value="1"/>
</dbReference>
<evidence type="ECO:0000313" key="4">
    <source>
        <dbReference type="EMBL" id="KAH3853932.1"/>
    </source>
</evidence>
<comment type="caution">
    <text evidence="4">The sequence shown here is derived from an EMBL/GenBank/DDBJ whole genome shotgun (WGS) entry which is preliminary data.</text>
</comment>
<protein>
    <recommendedName>
        <fullName evidence="3">CCHC-type domain-containing protein</fullName>
    </recommendedName>
</protein>
<evidence type="ECO:0000313" key="5">
    <source>
        <dbReference type="Proteomes" id="UP000828390"/>
    </source>
</evidence>
<evidence type="ECO:0000256" key="1">
    <source>
        <dbReference type="PROSITE-ProRule" id="PRU00047"/>
    </source>
</evidence>
<dbReference type="GO" id="GO:0003676">
    <property type="term" value="F:nucleic acid binding"/>
    <property type="evidence" value="ECO:0007669"/>
    <property type="project" value="InterPro"/>
</dbReference>
<keyword evidence="5" id="KW-1185">Reference proteome</keyword>
<dbReference type="GO" id="GO:0008270">
    <property type="term" value="F:zinc ion binding"/>
    <property type="evidence" value="ECO:0007669"/>
    <property type="project" value="UniProtKB-KW"/>
</dbReference>
<dbReference type="InterPro" id="IPR036875">
    <property type="entry name" value="Znf_CCHC_sf"/>
</dbReference>